<evidence type="ECO:0000256" key="2">
    <source>
        <dbReference type="ARBA" id="ARBA00023034"/>
    </source>
</evidence>
<evidence type="ECO:0000313" key="8">
    <source>
        <dbReference type="EMBL" id="GJJ08508.1"/>
    </source>
</evidence>
<feature type="domain" description="Vesicle tethering protein Uso1/P115-like head" evidence="6">
    <location>
        <begin position="520"/>
        <end position="707"/>
    </location>
</feature>
<comment type="caution">
    <text evidence="8">The sequence shown here is derived from an EMBL/GenBank/DDBJ whole genome shotgun (WGS) entry which is preliminary data.</text>
</comment>
<protein>
    <recommendedName>
        <fullName evidence="10">General vesicular transport factor p115</fullName>
    </recommendedName>
</protein>
<dbReference type="PANTHER" id="PTHR10013">
    <property type="entry name" value="GENERAL VESICULAR TRANSPORT FACTOR P115"/>
    <property type="match status" value="1"/>
</dbReference>
<dbReference type="GO" id="GO:0005795">
    <property type="term" value="C:Golgi stack"/>
    <property type="evidence" value="ECO:0007669"/>
    <property type="project" value="TreeGrafter"/>
</dbReference>
<dbReference type="InterPro" id="IPR006953">
    <property type="entry name" value="Vesicle_Uso1_P115_head"/>
</dbReference>
<dbReference type="GO" id="GO:0005783">
    <property type="term" value="C:endoplasmic reticulum"/>
    <property type="evidence" value="ECO:0007669"/>
    <property type="project" value="TreeGrafter"/>
</dbReference>
<evidence type="ECO:0000256" key="1">
    <source>
        <dbReference type="ARBA" id="ARBA00004555"/>
    </source>
</evidence>
<evidence type="ECO:0000256" key="3">
    <source>
        <dbReference type="ARBA" id="ARBA00023054"/>
    </source>
</evidence>
<dbReference type="GO" id="GO:0006888">
    <property type="term" value="P:endoplasmic reticulum to Golgi vesicle-mediated transport"/>
    <property type="evidence" value="ECO:0007669"/>
    <property type="project" value="TreeGrafter"/>
</dbReference>
<sequence>MDFLSQTYNALRGPAGAPQIPSETIRKLSDRLSQETLLSDRRAAVLSLKGLSKDCKAEVGEISLFGLLDVLEKDSDIDADITKAVLETLTSLCDVNDENDGLPTGKALGMKHTDVVLSTAQTCNKLFQLIGDTAFYTRFGALSLLQILLQNRKIVVQGYFIKSPVGFSHVVALLEDKREIIRNEGLTMLQVLISQNAEIQKILAFEGVFEKLLNIITAEGGLEGGIIVQNCLNSIDGLLRFNVSNLSYFRETSLWTQLTSLFMFPSNLPPDDPAPAEFALQFWEAQKKVNMGILVGILGLLVGNKGKSSEQSILLRCLLELALASNAPTAIKNQALRLLPVSLVLSKAVLTPYQPVPDTNGEEWDRLEPTTAVNALINNVVEGEYAGIIDGQDGGKQDALQFRALSLSVFQNYCKEEELRLEILQTLVPSQGPKNFKKNMAALNLLSALTTFPTSPLSTQVSNRIHLSTLLFSIFFNRSHTAPSLAQHIIPSLVTQQNPSTPGSYFIPADGGHPNQNQVDESDNDERQQTLLQTLTEHLTLSFLSRSRAVEQGDSREEREWDRVIVGYLILLSQWLYDSPASVREFLDNGGLSVVGVDVLVQGLCSFLLAVCYEYDRDPGEITRQTVHSIIHRLTPDILSARMNSVRDDDRFKSVSPDSAVLSYIGSQSGVVSPKTHISQNLDAEIWFDWNFVEFWKLNSYSMQRAITMDPATFAAQPLENEALTPSLVDDNPEQAAVVSSLREIIQRQATELEQLRGVIQQEKPVASESSVANSSLQDTVQQQKRELEILRSEIEQKTRKFDEEKRAIIDQLVLVQEEFNNLQTSKAEADKEQEDLLVFLEELSTKRKRDKERMRNAGLAVSEDEAEADD</sequence>
<dbReference type="Gene3D" id="1.25.10.10">
    <property type="entry name" value="Leucine-rich Repeat Variant"/>
    <property type="match status" value="1"/>
</dbReference>
<dbReference type="GO" id="GO:0048280">
    <property type="term" value="P:vesicle fusion with Golgi apparatus"/>
    <property type="evidence" value="ECO:0007669"/>
    <property type="project" value="InterPro"/>
</dbReference>
<comment type="subcellular location">
    <subcellularLocation>
        <location evidence="1">Golgi apparatus</location>
    </subcellularLocation>
</comment>
<dbReference type="InterPro" id="IPR024095">
    <property type="entry name" value="Vesicle_P115"/>
</dbReference>
<evidence type="ECO:0000259" key="7">
    <source>
        <dbReference type="Pfam" id="PF04871"/>
    </source>
</evidence>
<keyword evidence="3 4" id="KW-0175">Coiled coil</keyword>
<dbReference type="PANTHER" id="PTHR10013:SF0">
    <property type="entry name" value="GENERAL VESICULAR TRANSPORT FACTOR P115"/>
    <property type="match status" value="1"/>
</dbReference>
<dbReference type="EMBL" id="BPWL01000003">
    <property type="protein sequence ID" value="GJJ08508.1"/>
    <property type="molecule type" value="Genomic_DNA"/>
</dbReference>
<dbReference type="AlphaFoldDB" id="A0AAV5A4W2"/>
<reference evidence="8" key="1">
    <citation type="submission" date="2021-10" db="EMBL/GenBank/DDBJ databases">
        <title>De novo Genome Assembly of Clathrus columnatus (Basidiomycota, Fungi) Using Illumina and Nanopore Sequence Data.</title>
        <authorList>
            <person name="Ogiso-Tanaka E."/>
            <person name="Itagaki H."/>
            <person name="Hosoya T."/>
            <person name="Hosaka K."/>
        </authorList>
    </citation>
    <scope>NUCLEOTIDE SEQUENCE</scope>
    <source>
        <strain evidence="8">MO-923</strain>
    </source>
</reference>
<accession>A0AAV5A4W2</accession>
<evidence type="ECO:0000256" key="4">
    <source>
        <dbReference type="SAM" id="Coils"/>
    </source>
</evidence>
<dbReference type="Pfam" id="PF04869">
    <property type="entry name" value="Uso1_p115_head"/>
    <property type="match status" value="1"/>
</dbReference>
<evidence type="ECO:0000259" key="6">
    <source>
        <dbReference type="Pfam" id="PF04869"/>
    </source>
</evidence>
<dbReference type="InterPro" id="IPR016024">
    <property type="entry name" value="ARM-type_fold"/>
</dbReference>
<feature type="region of interest" description="Disordered" evidence="5">
    <location>
        <begin position="849"/>
        <end position="871"/>
    </location>
</feature>
<evidence type="ECO:0000256" key="5">
    <source>
        <dbReference type="SAM" id="MobiDB-lite"/>
    </source>
</evidence>
<evidence type="ECO:0008006" key="10">
    <source>
        <dbReference type="Google" id="ProtNLM"/>
    </source>
</evidence>
<dbReference type="GO" id="GO:0048211">
    <property type="term" value="P:Golgi vesicle docking"/>
    <property type="evidence" value="ECO:0007669"/>
    <property type="project" value="TreeGrafter"/>
</dbReference>
<dbReference type="SUPFAM" id="SSF48371">
    <property type="entry name" value="ARM repeat"/>
    <property type="match status" value="1"/>
</dbReference>
<dbReference type="Pfam" id="PF04871">
    <property type="entry name" value="Uso1_p115_C"/>
    <property type="match status" value="1"/>
</dbReference>
<keyword evidence="9" id="KW-1185">Reference proteome</keyword>
<feature type="domain" description="Uso1/p115-like vesicle tethering protein C-terminal" evidence="7">
    <location>
        <begin position="771"/>
        <end position="871"/>
    </location>
</feature>
<dbReference type="InterPro" id="IPR006955">
    <property type="entry name" value="Uso1_p115_C"/>
</dbReference>
<organism evidence="8 9">
    <name type="scientific">Clathrus columnatus</name>
    <dbReference type="NCBI Taxonomy" id="1419009"/>
    <lineage>
        <taxon>Eukaryota</taxon>
        <taxon>Fungi</taxon>
        <taxon>Dikarya</taxon>
        <taxon>Basidiomycota</taxon>
        <taxon>Agaricomycotina</taxon>
        <taxon>Agaricomycetes</taxon>
        <taxon>Phallomycetidae</taxon>
        <taxon>Phallales</taxon>
        <taxon>Clathraceae</taxon>
        <taxon>Clathrus</taxon>
    </lineage>
</organism>
<dbReference type="Proteomes" id="UP001050691">
    <property type="component" value="Unassembled WGS sequence"/>
</dbReference>
<dbReference type="InterPro" id="IPR011989">
    <property type="entry name" value="ARM-like"/>
</dbReference>
<feature type="region of interest" description="Disordered" evidence="5">
    <location>
        <begin position="501"/>
        <end position="526"/>
    </location>
</feature>
<dbReference type="GO" id="GO:0012507">
    <property type="term" value="C:ER to Golgi transport vesicle membrane"/>
    <property type="evidence" value="ECO:0007669"/>
    <property type="project" value="TreeGrafter"/>
</dbReference>
<dbReference type="GO" id="GO:0006886">
    <property type="term" value="P:intracellular protein transport"/>
    <property type="evidence" value="ECO:0007669"/>
    <property type="project" value="InterPro"/>
</dbReference>
<keyword evidence="2" id="KW-0333">Golgi apparatus</keyword>
<evidence type="ECO:0000313" key="9">
    <source>
        <dbReference type="Proteomes" id="UP001050691"/>
    </source>
</evidence>
<gene>
    <name evidence="8" type="ORF">Clacol_002726</name>
</gene>
<proteinExistence type="predicted"/>
<name>A0AAV5A4W2_9AGAM</name>
<feature type="coiled-coil region" evidence="4">
    <location>
        <begin position="774"/>
        <end position="836"/>
    </location>
</feature>
<dbReference type="GO" id="GO:0000139">
    <property type="term" value="C:Golgi membrane"/>
    <property type="evidence" value="ECO:0007669"/>
    <property type="project" value="InterPro"/>
</dbReference>